<keyword evidence="4" id="KW-1185">Reference proteome</keyword>
<gene>
    <name evidence="3" type="ORF">C8A04DRAFT_35752</name>
</gene>
<evidence type="ECO:0000313" key="3">
    <source>
        <dbReference type="EMBL" id="KAK4145481.1"/>
    </source>
</evidence>
<dbReference type="Pfam" id="PF24681">
    <property type="entry name" value="Kelch_KLHDC2_KLHL20_DRC7"/>
    <property type="match status" value="1"/>
</dbReference>
<dbReference type="Gene3D" id="3.30.2010.10">
    <property type="entry name" value="Metalloproteases ('zincins'), catalytic domain"/>
    <property type="match status" value="1"/>
</dbReference>
<dbReference type="InterPro" id="IPR025183">
    <property type="entry name" value="DUF4110"/>
</dbReference>
<feature type="compositionally biased region" description="Low complexity" evidence="1">
    <location>
        <begin position="318"/>
        <end position="328"/>
    </location>
</feature>
<dbReference type="PANTHER" id="PTHR46063:SF1">
    <property type="entry name" value="KELCH DOMAIN-CONTAINING PROTEIN 4"/>
    <property type="match status" value="1"/>
</dbReference>
<dbReference type="InterPro" id="IPR052588">
    <property type="entry name" value="Kelch_domain_protein"/>
</dbReference>
<accession>A0AAN6V6V8</accession>
<feature type="compositionally biased region" description="Basic and acidic residues" evidence="1">
    <location>
        <begin position="1"/>
        <end position="30"/>
    </location>
</feature>
<dbReference type="AlphaFoldDB" id="A0AAN6V6V8"/>
<feature type="compositionally biased region" description="Basic and acidic residues" evidence="1">
    <location>
        <begin position="946"/>
        <end position="956"/>
    </location>
</feature>
<evidence type="ECO:0000256" key="1">
    <source>
        <dbReference type="SAM" id="MobiDB-lite"/>
    </source>
</evidence>
<dbReference type="InterPro" id="IPR013536">
    <property type="entry name" value="WLM_dom"/>
</dbReference>
<feature type="region of interest" description="Disordered" evidence="1">
    <location>
        <begin position="276"/>
        <end position="300"/>
    </location>
</feature>
<feature type="compositionally biased region" description="Acidic residues" evidence="1">
    <location>
        <begin position="990"/>
        <end position="1012"/>
    </location>
</feature>
<feature type="compositionally biased region" description="Gly residues" evidence="1">
    <location>
        <begin position="286"/>
        <end position="298"/>
    </location>
</feature>
<feature type="compositionally biased region" description="Acidic residues" evidence="1">
    <location>
        <begin position="548"/>
        <end position="581"/>
    </location>
</feature>
<dbReference type="Pfam" id="PF13422">
    <property type="entry name" value="DUF4110"/>
    <property type="match status" value="1"/>
</dbReference>
<dbReference type="Proteomes" id="UP001302676">
    <property type="component" value="Unassembled WGS sequence"/>
</dbReference>
<dbReference type="SUPFAM" id="SSF117281">
    <property type="entry name" value="Kelch motif"/>
    <property type="match status" value="1"/>
</dbReference>
<organism evidence="3 4">
    <name type="scientific">Dichotomopilus funicola</name>
    <dbReference type="NCBI Taxonomy" id="1934379"/>
    <lineage>
        <taxon>Eukaryota</taxon>
        <taxon>Fungi</taxon>
        <taxon>Dikarya</taxon>
        <taxon>Ascomycota</taxon>
        <taxon>Pezizomycotina</taxon>
        <taxon>Sordariomycetes</taxon>
        <taxon>Sordariomycetidae</taxon>
        <taxon>Sordariales</taxon>
        <taxon>Chaetomiaceae</taxon>
        <taxon>Dichotomopilus</taxon>
    </lineage>
</organism>
<sequence length="1223" mass="134661">MAKDKKGKSESKKAKLAEKKQKASQKAEKKAKAKASKQLDGSDAEDVDLDAVLEEYRKEQEKFLKITETVISTPPRARSAATFLANPANTNQLLLFGGEYFNGSLATFFNDLLVYYIDRDEWRSITSPNAPLPRSGHAWTRGGNQANTVYLFGGEFSSPKQGTFYHYNDFWKLDATTREWTRLEPKGKTPPARSGHRMTFYKNYVVLFGGFQDTAHQTRYLADLWLYDTANFVWHNPALPPAQLKPDARSSFTLLPHEQGAVLYGGYSRVKATAAINKQQQQQQGSKGGGGGGGGGGQRNVLKPQIHTDCFFLRITPPDASAPAGAPPTVRWERRKKPANAPDPTRAGATMAAHRGRGILFGGVHDVEESEEGMESEFFNALFAWNVERNRFFPLGLKKTRRGGGGAGGKGGGEQGGGRAVGGRRGRAKENEEELLRQLAALRAGAGIEDDEDEDGKGGGDEMDVDRRKKKEEEEEERERKAVREMPVSMEFPHPRFNALLAVQDDVLYIYGGTFEKGDREYTFDDLYAIDLGKLDGCKEVFNRPVEDWVESEDEDDDDDDDEEDYEDEDEEVDEDGDVEMADEKGQGKQQLYTPSKRKKKQGDDSEAAPATAAPTEEEEEETESAATETVDDGLPHPRPFESRRDFFQRTSAEWQEIFMTNMRWKGVQPETSLSVKEIKAGAFELSEEKWWDCREEITLLEEEQEASGIGEVVSLADRGEGVAGGAGAGGGGGDMPLNILRLNAKKSQPNDRVVFIKPLKGPDEATAQDFLERIAAQCLPIMKEHSLSVTSLEEYEPNPEFVGRNFNAGEVIQLVLKARSGHWLPFNYVQMVMMHELAHCKQMNHSRAFWKVRNLYAEQMRGLWTRGYTGEGLWGRGALLSTGEFERNTVGADEPLPEHLCGGTYRSRSRKRKASNKKTLTYQEQKQRRILKKFGANGVTLGDDPITKRKLEKGKTITGKPRVAGSARGRELRAAAALARFDQQKQETQEGEDLEEGSESDGDEDEDENDTDVGPVAVDARGNKFLDSKGRDMVKVCEDENPNGQDAQDELAELQRFSLASWLSSGSSGAGQRMKDEPGASAQSETKPPDAKPIPSASKISKPLLPPASTPRPTLETKPLPPSSIPPSSPQPQQQQQPPPSHACPLCTFLNEPTATTCAICSNTLSLPGARGEETLSLEGTWACQSTICADARQGAAAAGYRNAADCGVCGVCGERRGGGEV</sequence>
<dbReference type="RefSeq" id="XP_062638852.1">
    <property type="nucleotide sequence ID" value="XM_062783283.1"/>
</dbReference>
<dbReference type="PANTHER" id="PTHR46063">
    <property type="entry name" value="KELCH DOMAIN-CONTAINING PROTEIN"/>
    <property type="match status" value="1"/>
</dbReference>
<feature type="region of interest" description="Disordered" evidence="1">
    <location>
        <begin position="318"/>
        <end position="349"/>
    </location>
</feature>
<name>A0AAN6V6V8_9PEZI</name>
<comment type="caution">
    <text evidence="3">The sequence shown here is derived from an EMBL/GenBank/DDBJ whole genome shotgun (WGS) entry which is preliminary data.</text>
</comment>
<dbReference type="Pfam" id="PF08325">
    <property type="entry name" value="WLM"/>
    <property type="match status" value="1"/>
</dbReference>
<feature type="compositionally biased region" description="Gly residues" evidence="1">
    <location>
        <begin position="403"/>
        <end position="421"/>
    </location>
</feature>
<feature type="region of interest" description="Disordered" evidence="1">
    <location>
        <begin position="900"/>
        <end position="924"/>
    </location>
</feature>
<feature type="region of interest" description="Disordered" evidence="1">
    <location>
        <begin position="1"/>
        <end position="44"/>
    </location>
</feature>
<dbReference type="PROSITE" id="PS51397">
    <property type="entry name" value="WLM"/>
    <property type="match status" value="1"/>
</dbReference>
<reference evidence="3" key="1">
    <citation type="journal article" date="2023" name="Mol. Phylogenet. Evol.">
        <title>Genome-scale phylogeny and comparative genomics of the fungal order Sordariales.</title>
        <authorList>
            <person name="Hensen N."/>
            <person name="Bonometti L."/>
            <person name="Westerberg I."/>
            <person name="Brannstrom I.O."/>
            <person name="Guillou S."/>
            <person name="Cros-Aarteil S."/>
            <person name="Calhoun S."/>
            <person name="Haridas S."/>
            <person name="Kuo A."/>
            <person name="Mondo S."/>
            <person name="Pangilinan J."/>
            <person name="Riley R."/>
            <person name="LaButti K."/>
            <person name="Andreopoulos B."/>
            <person name="Lipzen A."/>
            <person name="Chen C."/>
            <person name="Yan M."/>
            <person name="Daum C."/>
            <person name="Ng V."/>
            <person name="Clum A."/>
            <person name="Steindorff A."/>
            <person name="Ohm R.A."/>
            <person name="Martin F."/>
            <person name="Silar P."/>
            <person name="Natvig D.O."/>
            <person name="Lalanne C."/>
            <person name="Gautier V."/>
            <person name="Ament-Velasquez S.L."/>
            <person name="Kruys A."/>
            <person name="Hutchinson M.I."/>
            <person name="Powell A.J."/>
            <person name="Barry K."/>
            <person name="Miller A.N."/>
            <person name="Grigoriev I.V."/>
            <person name="Debuchy R."/>
            <person name="Gladieux P."/>
            <person name="Hiltunen Thoren M."/>
            <person name="Johannesson H."/>
        </authorList>
    </citation>
    <scope>NUCLEOTIDE SEQUENCE</scope>
    <source>
        <strain evidence="3">CBS 141.50</strain>
    </source>
</reference>
<evidence type="ECO:0000313" key="4">
    <source>
        <dbReference type="Proteomes" id="UP001302676"/>
    </source>
</evidence>
<proteinExistence type="predicted"/>
<evidence type="ECO:0000259" key="2">
    <source>
        <dbReference type="PROSITE" id="PS51397"/>
    </source>
</evidence>
<feature type="region of interest" description="Disordered" evidence="1">
    <location>
        <begin position="943"/>
        <end position="1026"/>
    </location>
</feature>
<feature type="region of interest" description="Disordered" evidence="1">
    <location>
        <begin position="1064"/>
        <end position="1142"/>
    </location>
</feature>
<reference evidence="3" key="2">
    <citation type="submission" date="2023-05" db="EMBL/GenBank/DDBJ databases">
        <authorList>
            <consortium name="Lawrence Berkeley National Laboratory"/>
            <person name="Steindorff A."/>
            <person name="Hensen N."/>
            <person name="Bonometti L."/>
            <person name="Westerberg I."/>
            <person name="Brannstrom I.O."/>
            <person name="Guillou S."/>
            <person name="Cros-Aarteil S."/>
            <person name="Calhoun S."/>
            <person name="Haridas S."/>
            <person name="Kuo A."/>
            <person name="Mondo S."/>
            <person name="Pangilinan J."/>
            <person name="Riley R."/>
            <person name="Labutti K."/>
            <person name="Andreopoulos B."/>
            <person name="Lipzen A."/>
            <person name="Chen C."/>
            <person name="Yanf M."/>
            <person name="Daum C."/>
            <person name="Ng V."/>
            <person name="Clum A."/>
            <person name="Ohm R."/>
            <person name="Martin F."/>
            <person name="Silar P."/>
            <person name="Natvig D."/>
            <person name="Lalanne C."/>
            <person name="Gautier V."/>
            <person name="Ament-Velasquez S.L."/>
            <person name="Kruys A."/>
            <person name="Hutchinson M.I."/>
            <person name="Powell A.J."/>
            <person name="Barry K."/>
            <person name="Miller A.N."/>
            <person name="Grigoriev I.V."/>
            <person name="Debuchy R."/>
            <person name="Gladieux P."/>
            <person name="Thoren M.H."/>
            <person name="Johannesson H."/>
        </authorList>
    </citation>
    <scope>NUCLEOTIDE SEQUENCE</scope>
    <source>
        <strain evidence="3">CBS 141.50</strain>
    </source>
</reference>
<feature type="region of interest" description="Disordered" evidence="1">
    <location>
        <begin position="545"/>
        <end position="646"/>
    </location>
</feature>
<dbReference type="InterPro" id="IPR015915">
    <property type="entry name" value="Kelch-typ_b-propeller"/>
</dbReference>
<protein>
    <submittedName>
        <fullName evidence="3">Kelch repeat-containing protein 3</fullName>
    </submittedName>
</protein>
<dbReference type="EMBL" id="MU853568">
    <property type="protein sequence ID" value="KAK4145481.1"/>
    <property type="molecule type" value="Genomic_DNA"/>
</dbReference>
<feature type="region of interest" description="Disordered" evidence="1">
    <location>
        <begin position="446"/>
        <end position="484"/>
    </location>
</feature>
<feature type="compositionally biased region" description="Basic residues" evidence="1">
    <location>
        <begin position="908"/>
        <end position="917"/>
    </location>
</feature>
<dbReference type="Gene3D" id="2.120.10.80">
    <property type="entry name" value="Kelch-type beta propeller"/>
    <property type="match status" value="1"/>
</dbReference>
<feature type="compositionally biased region" description="Basic and acidic residues" evidence="1">
    <location>
        <begin position="634"/>
        <end position="646"/>
    </location>
</feature>
<feature type="compositionally biased region" description="Pro residues" evidence="1">
    <location>
        <begin position="1120"/>
        <end position="1131"/>
    </location>
</feature>
<feature type="domain" description="WLM" evidence="2">
    <location>
        <begin position="745"/>
        <end position="983"/>
    </location>
</feature>
<feature type="region of interest" description="Disordered" evidence="1">
    <location>
        <begin position="400"/>
        <end position="432"/>
    </location>
</feature>
<dbReference type="GeneID" id="87819896"/>